<dbReference type="Proteomes" id="UP000276991">
    <property type="component" value="Unassembled WGS sequence"/>
</dbReference>
<keyword evidence="1" id="KW-0175">Coiled coil</keyword>
<feature type="region of interest" description="Disordered" evidence="2">
    <location>
        <begin position="15"/>
        <end position="46"/>
    </location>
</feature>
<dbReference type="AlphaFoldDB" id="A0A498S812"/>
<proteinExistence type="predicted"/>
<dbReference type="EMBL" id="UPTC01000652">
    <property type="protein sequence ID" value="VBB29603.1"/>
    <property type="molecule type" value="Genomic_DNA"/>
</dbReference>
<sequence>MSTTNVAAKFVNLHDYQEQSREKHKSQNNFVETGSNSSIPNDSTNSIDHTEYYTVKHSSPIYPSTSGEVYDRRQRLRNIYSAKRSAPTTSSKYCLAVKPSSFPLLPVKLLEKRPLHVSSQFYRGRTPQGELIDNLREELYGIKRNYAAMLRENIILKTRLKRSSNEIVRKDRQLQNLLIIQSKGYASNDHRGNVLAMKQKIVMLESLLKEKTNEISRLKHDREAMRIPDYQEHIADLEVQCKHCLTYVTPPPSKMRADVHSLPKRQRLVSGNNNTRKLKEAVSLLEKENDKMRSKLQIFFNCSGCSPNEAILDFCFSRNQERNDLESILGKLSVRQIELSIFEREELIALIIHQRNELRKKESWKNCNGKNGRSRQKDTSLVCNQKLLPVKQKFGKPTNRLRTKNKLTAMNNGTQGEVRAEIIKIPSDDEGERTMMSKEKMTESLKVATPVEELELNADDWESDDSYASTLHGIAVDAKTENVTKMRFTQSSFRGTESISRQAEESEITIRKQEVMKTQTEHVSQRNWKKYKERENRADEHPVVDTRTERSTFEDNQNKCEEISDDIANNQFIKRDSNDCTEVQEPTEESSSDAQQNLVKKIETQEDEIKVKNAERVELKKDEVMPNFVFQSILRMTSAHLKRLELLIAKTNSYSSSP</sequence>
<organism evidence="3 4">
    <name type="scientific">Acanthocheilonema viteae</name>
    <name type="common">Filarial nematode worm</name>
    <name type="synonym">Dipetalonema viteae</name>
    <dbReference type="NCBI Taxonomy" id="6277"/>
    <lineage>
        <taxon>Eukaryota</taxon>
        <taxon>Metazoa</taxon>
        <taxon>Ecdysozoa</taxon>
        <taxon>Nematoda</taxon>
        <taxon>Chromadorea</taxon>
        <taxon>Rhabditida</taxon>
        <taxon>Spirurina</taxon>
        <taxon>Spiruromorpha</taxon>
        <taxon>Filarioidea</taxon>
        <taxon>Onchocercidae</taxon>
        <taxon>Acanthocheilonema</taxon>
    </lineage>
</organism>
<evidence type="ECO:0000256" key="1">
    <source>
        <dbReference type="SAM" id="Coils"/>
    </source>
</evidence>
<dbReference type="OrthoDB" id="2136082at2759"/>
<dbReference type="STRING" id="6277.A0A498S812"/>
<keyword evidence="4" id="KW-1185">Reference proteome</keyword>
<evidence type="ECO:0000256" key="2">
    <source>
        <dbReference type="SAM" id="MobiDB-lite"/>
    </source>
</evidence>
<feature type="compositionally biased region" description="Polar residues" evidence="2">
    <location>
        <begin position="27"/>
        <end position="46"/>
    </location>
</feature>
<evidence type="ECO:0000313" key="3">
    <source>
        <dbReference type="EMBL" id="VBB29603.1"/>
    </source>
</evidence>
<evidence type="ECO:0000313" key="4">
    <source>
        <dbReference type="Proteomes" id="UP000276991"/>
    </source>
</evidence>
<protein>
    <submittedName>
        <fullName evidence="3">Uncharacterized protein</fullName>
    </submittedName>
</protein>
<feature type="coiled-coil region" evidence="1">
    <location>
        <begin position="595"/>
        <end position="622"/>
    </location>
</feature>
<feature type="region of interest" description="Disordered" evidence="2">
    <location>
        <begin position="516"/>
        <end position="555"/>
    </location>
</feature>
<accession>A0A498S812</accession>
<name>A0A498S812_ACAVI</name>
<gene>
    <name evidence="3" type="ORF">NAV_LOCUS4403</name>
</gene>
<reference evidence="3 4" key="1">
    <citation type="submission" date="2018-08" db="EMBL/GenBank/DDBJ databases">
        <authorList>
            <person name="Laetsch R D."/>
            <person name="Stevens L."/>
            <person name="Kumar S."/>
            <person name="Blaxter L. M."/>
        </authorList>
    </citation>
    <scope>NUCLEOTIDE SEQUENCE [LARGE SCALE GENOMIC DNA]</scope>
</reference>